<evidence type="ECO:0000256" key="4">
    <source>
        <dbReference type="ARBA" id="ARBA00022801"/>
    </source>
</evidence>
<dbReference type="InterPro" id="IPR017853">
    <property type="entry name" value="GH"/>
</dbReference>
<dbReference type="OrthoDB" id="9768786at2"/>
<accession>A0A3D9GYV8</accession>
<protein>
    <recommendedName>
        <fullName evidence="3 6">Arabinogalactan endo-beta-1,4-galactanase</fullName>
        <ecNumber evidence="3 6">3.2.1.89</ecNumber>
    </recommendedName>
</protein>
<gene>
    <name evidence="7" type="ORF">DFQ10_10940</name>
</gene>
<evidence type="ECO:0000313" key="8">
    <source>
        <dbReference type="Proteomes" id="UP000256980"/>
    </source>
</evidence>
<dbReference type="EMBL" id="QRDV01000009">
    <property type="protein sequence ID" value="RED42145.1"/>
    <property type="molecule type" value="Genomic_DNA"/>
</dbReference>
<dbReference type="PROSITE" id="PS51257">
    <property type="entry name" value="PROKAR_LIPOPROTEIN"/>
    <property type="match status" value="1"/>
</dbReference>
<dbReference type="GO" id="GO:0045490">
    <property type="term" value="P:pectin catabolic process"/>
    <property type="evidence" value="ECO:0007669"/>
    <property type="project" value="TreeGrafter"/>
</dbReference>
<dbReference type="PANTHER" id="PTHR34983">
    <property type="entry name" value="ARABINOGALACTAN ENDO-BETA-1,4-GALACTANASE A"/>
    <property type="match status" value="1"/>
</dbReference>
<dbReference type="SUPFAM" id="SSF51445">
    <property type="entry name" value="(Trans)glycosidases"/>
    <property type="match status" value="1"/>
</dbReference>
<proteinExistence type="inferred from homology"/>
<sequence length="375" mass="43071">MKLLKYVLSVIIIVLVSCSKKDDNTNSPMVTETFYKGMDLSFQSELEDYNVPYKDANGNAVELLDFVKSKGTNLIRLKLWHTPQDGQNSLEDVKSYAQRIKTKEMNFLLDFHYSDFWADPGTQTPPAAWQNLEIEDLKAAIYNYTKNVVQQLKAQNTLPEIIQIGNETDSGFLWDYGKVWNEFNDNWVNYADLVTEAIRAVREVDTEGKVKIMLHHSSVENSIYFFNELQTYNLDFDIIGLSYYPQFQTKDLDVVASKLNTLATTFDKEILMVEVAYPFTLQWNDNLTNYIGSINQTIPEFAPTPQGQKAYLEWLINTIKNIPNNKGIGFCYWAPDWVAFNGNETTSTNGTSWENQCVFDFNLKALPILDAFNTN</sequence>
<dbReference type="EC" id="3.2.1.89" evidence="3 6"/>
<keyword evidence="4 6" id="KW-0378">Hydrolase</keyword>
<evidence type="ECO:0000256" key="3">
    <source>
        <dbReference type="ARBA" id="ARBA00012556"/>
    </source>
</evidence>
<dbReference type="Proteomes" id="UP000256980">
    <property type="component" value="Unassembled WGS sequence"/>
</dbReference>
<comment type="catalytic activity">
    <reaction evidence="1 6">
        <text>The enzyme specifically hydrolyzes (1-&gt;4)-beta-D-galactosidic linkages in type I arabinogalactans.</text>
        <dbReference type="EC" id="3.2.1.89"/>
    </reaction>
</comment>
<dbReference type="InterPro" id="IPR011683">
    <property type="entry name" value="Glyco_hydro_53"/>
</dbReference>
<name>A0A3D9GYV8_9FLAO</name>
<comment type="caution">
    <text evidence="7">The sequence shown here is derived from an EMBL/GenBank/DDBJ whole genome shotgun (WGS) entry which is preliminary data.</text>
</comment>
<evidence type="ECO:0000256" key="1">
    <source>
        <dbReference type="ARBA" id="ARBA00001695"/>
    </source>
</evidence>
<dbReference type="Pfam" id="PF07745">
    <property type="entry name" value="Glyco_hydro_53"/>
    <property type="match status" value="1"/>
</dbReference>
<dbReference type="GO" id="GO:0031218">
    <property type="term" value="F:arabinogalactan endo-1,4-beta-galactosidase activity"/>
    <property type="evidence" value="ECO:0007669"/>
    <property type="project" value="UniProtKB-EC"/>
</dbReference>
<dbReference type="Gene3D" id="3.20.20.80">
    <property type="entry name" value="Glycosidases"/>
    <property type="match status" value="1"/>
</dbReference>
<dbReference type="RefSeq" id="WP_115818508.1">
    <property type="nucleotide sequence ID" value="NZ_QRDV01000009.1"/>
</dbReference>
<dbReference type="PANTHER" id="PTHR34983:SF1">
    <property type="entry name" value="ARABINOGALACTAN ENDO-BETA-1,4-GALACTANASE A"/>
    <property type="match status" value="1"/>
</dbReference>
<organism evidence="7 8">
    <name type="scientific">Winogradskyella eximia</name>
    <dbReference type="NCBI Taxonomy" id="262006"/>
    <lineage>
        <taxon>Bacteria</taxon>
        <taxon>Pseudomonadati</taxon>
        <taxon>Bacteroidota</taxon>
        <taxon>Flavobacteriia</taxon>
        <taxon>Flavobacteriales</taxon>
        <taxon>Flavobacteriaceae</taxon>
        <taxon>Winogradskyella</taxon>
    </lineage>
</organism>
<evidence type="ECO:0000256" key="2">
    <source>
        <dbReference type="ARBA" id="ARBA00010687"/>
    </source>
</evidence>
<dbReference type="GO" id="GO:0015926">
    <property type="term" value="F:glucosidase activity"/>
    <property type="evidence" value="ECO:0007669"/>
    <property type="project" value="InterPro"/>
</dbReference>
<comment type="similarity">
    <text evidence="2 6">Belongs to the glycosyl hydrolase 53 family.</text>
</comment>
<dbReference type="AlphaFoldDB" id="A0A3D9GYV8"/>
<evidence type="ECO:0000313" key="7">
    <source>
        <dbReference type="EMBL" id="RED42145.1"/>
    </source>
</evidence>
<evidence type="ECO:0000256" key="5">
    <source>
        <dbReference type="ARBA" id="ARBA00023295"/>
    </source>
</evidence>
<keyword evidence="5 6" id="KW-0326">Glycosidase</keyword>
<keyword evidence="8" id="KW-1185">Reference proteome</keyword>
<reference evidence="7 8" key="1">
    <citation type="submission" date="2018-07" db="EMBL/GenBank/DDBJ databases">
        <title>Genomic Encyclopedia of Type Strains, Phase III (KMG-III): the genomes of soil and plant-associated and newly described type strains.</title>
        <authorList>
            <person name="Whitman W."/>
        </authorList>
    </citation>
    <scope>NUCLEOTIDE SEQUENCE [LARGE SCALE GENOMIC DNA]</scope>
    <source>
        <strain evidence="7 8">CECT 7946</strain>
    </source>
</reference>
<evidence type="ECO:0000256" key="6">
    <source>
        <dbReference type="RuleBase" id="RU361192"/>
    </source>
</evidence>